<dbReference type="AlphaFoldDB" id="A0A8T0HP96"/>
<organism evidence="1 2">
    <name type="scientific">Ceratodon purpureus</name>
    <name type="common">Fire moss</name>
    <name type="synonym">Dicranum purpureum</name>
    <dbReference type="NCBI Taxonomy" id="3225"/>
    <lineage>
        <taxon>Eukaryota</taxon>
        <taxon>Viridiplantae</taxon>
        <taxon>Streptophyta</taxon>
        <taxon>Embryophyta</taxon>
        <taxon>Bryophyta</taxon>
        <taxon>Bryophytina</taxon>
        <taxon>Bryopsida</taxon>
        <taxon>Dicranidae</taxon>
        <taxon>Pseudoditrichales</taxon>
        <taxon>Ditrichaceae</taxon>
        <taxon>Ceratodon</taxon>
    </lineage>
</organism>
<name>A0A8T0HP96_CERPU</name>
<proteinExistence type="predicted"/>
<protein>
    <submittedName>
        <fullName evidence="1">Uncharacterized protein</fullName>
    </submittedName>
</protein>
<accession>A0A8T0HP96</accession>
<reference evidence="1" key="1">
    <citation type="submission" date="2020-06" db="EMBL/GenBank/DDBJ databases">
        <title>WGS assembly of Ceratodon purpureus strain R40.</title>
        <authorList>
            <person name="Carey S.B."/>
            <person name="Jenkins J."/>
            <person name="Shu S."/>
            <person name="Lovell J.T."/>
            <person name="Sreedasyam A."/>
            <person name="Maumus F."/>
            <person name="Tiley G.P."/>
            <person name="Fernandez-Pozo N."/>
            <person name="Barry K."/>
            <person name="Chen C."/>
            <person name="Wang M."/>
            <person name="Lipzen A."/>
            <person name="Daum C."/>
            <person name="Saski C.A."/>
            <person name="Payton A.C."/>
            <person name="Mcbreen J.C."/>
            <person name="Conrad R.E."/>
            <person name="Kollar L.M."/>
            <person name="Olsson S."/>
            <person name="Huttunen S."/>
            <person name="Landis J.B."/>
            <person name="Wickett N.J."/>
            <person name="Johnson M.G."/>
            <person name="Rensing S.A."/>
            <person name="Grimwood J."/>
            <person name="Schmutz J."/>
            <person name="Mcdaniel S.F."/>
        </authorList>
    </citation>
    <scope>NUCLEOTIDE SEQUENCE</scope>
    <source>
        <strain evidence="1">R40</strain>
    </source>
</reference>
<evidence type="ECO:0000313" key="2">
    <source>
        <dbReference type="Proteomes" id="UP000822688"/>
    </source>
</evidence>
<gene>
    <name evidence="1" type="ORF">KC19_VG118600</name>
</gene>
<keyword evidence="2" id="KW-1185">Reference proteome</keyword>
<evidence type="ECO:0000313" key="1">
    <source>
        <dbReference type="EMBL" id="KAG0572702.1"/>
    </source>
</evidence>
<comment type="caution">
    <text evidence="1">The sequence shown here is derived from an EMBL/GenBank/DDBJ whole genome shotgun (WGS) entry which is preliminary data.</text>
</comment>
<dbReference type="Proteomes" id="UP000822688">
    <property type="component" value="Chromosome V"/>
</dbReference>
<dbReference type="EMBL" id="CM026426">
    <property type="protein sequence ID" value="KAG0572702.1"/>
    <property type="molecule type" value="Genomic_DNA"/>
</dbReference>
<sequence>MANLEDSCSESGSCRGGCPPSFPEIDPTYARETFAIFRAFSSGILSDLEFFACLAMASSSRRVGNTSQRSAVTFISGPQIANGLCRGIVSIIFSRRWPKCPRKIPHPQSLRCKLLCLKLEFLFCLLFQLPSMIM</sequence>